<dbReference type="InterPro" id="IPR002775">
    <property type="entry name" value="DNA/RNA-bd_Alba-like"/>
</dbReference>
<comment type="similarity">
    <text evidence="2">Belongs to the histone-like Alba family.</text>
</comment>
<dbReference type="SUPFAM" id="SSF82704">
    <property type="entry name" value="AlbA-like"/>
    <property type="match status" value="1"/>
</dbReference>
<evidence type="ECO:0000313" key="6">
    <source>
        <dbReference type="Proteomes" id="UP001530400"/>
    </source>
</evidence>
<evidence type="ECO:0000256" key="2">
    <source>
        <dbReference type="ARBA" id="ARBA00008018"/>
    </source>
</evidence>
<dbReference type="Proteomes" id="UP001530400">
    <property type="component" value="Unassembled WGS sequence"/>
</dbReference>
<evidence type="ECO:0000256" key="3">
    <source>
        <dbReference type="ARBA" id="ARBA00023242"/>
    </source>
</evidence>
<evidence type="ECO:0000313" key="5">
    <source>
        <dbReference type="EMBL" id="KAL3797897.1"/>
    </source>
</evidence>
<evidence type="ECO:0000256" key="1">
    <source>
        <dbReference type="ARBA" id="ARBA00004123"/>
    </source>
</evidence>
<accession>A0ABD3QCS6</accession>
<keyword evidence="3" id="KW-0539">Nucleus</keyword>
<name>A0ABD3QCS6_9STRA</name>
<sequence length="164" mass="17952">MDKYRLVEEKFINAQGFIADDKNVGSVRSSSAEGGNTLRVTQQAKPRSCISDAMSILERNKCVELKAMGKAINKAVTIAEILKHKMPLHQITTLSSCEIMNVYEPLEEGLDAVVNQHYVSCLTITLSEDSAGIDVNDKGYQPPLSYEEIHGGDAKSPILPETAK</sequence>
<dbReference type="EMBL" id="JALLPJ020000237">
    <property type="protein sequence ID" value="KAL3797897.1"/>
    <property type="molecule type" value="Genomic_DNA"/>
</dbReference>
<dbReference type="Gene3D" id="3.30.110.20">
    <property type="entry name" value="Alba-like domain"/>
    <property type="match status" value="1"/>
</dbReference>
<gene>
    <name evidence="5" type="ORF">ACHAWO_009770</name>
</gene>
<dbReference type="InterPro" id="IPR051958">
    <property type="entry name" value="Alba-like_NAB"/>
</dbReference>
<dbReference type="PANTHER" id="PTHR13516:SF4">
    <property type="entry name" value="FI09323P"/>
    <property type="match status" value="1"/>
</dbReference>
<dbReference type="GO" id="GO:0005634">
    <property type="term" value="C:nucleus"/>
    <property type="evidence" value="ECO:0007669"/>
    <property type="project" value="UniProtKB-SubCell"/>
</dbReference>
<organism evidence="5 6">
    <name type="scientific">Cyclotella atomus</name>
    <dbReference type="NCBI Taxonomy" id="382360"/>
    <lineage>
        <taxon>Eukaryota</taxon>
        <taxon>Sar</taxon>
        <taxon>Stramenopiles</taxon>
        <taxon>Ochrophyta</taxon>
        <taxon>Bacillariophyta</taxon>
        <taxon>Coscinodiscophyceae</taxon>
        <taxon>Thalassiosirophycidae</taxon>
        <taxon>Stephanodiscales</taxon>
        <taxon>Stephanodiscaceae</taxon>
        <taxon>Cyclotella</taxon>
    </lineage>
</organism>
<dbReference type="Pfam" id="PF01918">
    <property type="entry name" value="Alba"/>
    <property type="match status" value="1"/>
</dbReference>
<feature type="domain" description="DNA/RNA-binding protein Alba-like" evidence="4">
    <location>
        <begin position="36"/>
        <end position="96"/>
    </location>
</feature>
<dbReference type="AlphaFoldDB" id="A0ABD3QCS6"/>
<protein>
    <recommendedName>
        <fullName evidence="4">DNA/RNA-binding protein Alba-like domain-containing protein</fullName>
    </recommendedName>
</protein>
<comment type="caution">
    <text evidence="5">The sequence shown here is derived from an EMBL/GenBank/DDBJ whole genome shotgun (WGS) entry which is preliminary data.</text>
</comment>
<comment type="subcellular location">
    <subcellularLocation>
        <location evidence="1">Nucleus</location>
    </subcellularLocation>
</comment>
<keyword evidence="6" id="KW-1185">Reference proteome</keyword>
<dbReference type="InterPro" id="IPR036882">
    <property type="entry name" value="Alba-like_dom_sf"/>
</dbReference>
<reference evidence="5 6" key="1">
    <citation type="submission" date="2024-10" db="EMBL/GenBank/DDBJ databases">
        <title>Updated reference genomes for cyclostephanoid diatoms.</title>
        <authorList>
            <person name="Roberts W.R."/>
            <person name="Alverson A.J."/>
        </authorList>
    </citation>
    <scope>NUCLEOTIDE SEQUENCE [LARGE SCALE GENOMIC DNA]</scope>
    <source>
        <strain evidence="5 6">AJA010-31</strain>
    </source>
</reference>
<evidence type="ECO:0000259" key="4">
    <source>
        <dbReference type="Pfam" id="PF01918"/>
    </source>
</evidence>
<proteinExistence type="inferred from homology"/>
<dbReference type="PANTHER" id="PTHR13516">
    <property type="entry name" value="RIBONUCLEASE P SUBUNIT P25"/>
    <property type="match status" value="1"/>
</dbReference>